<proteinExistence type="predicted"/>
<dbReference type="Pfam" id="PF04794">
    <property type="entry name" value="YdjC"/>
    <property type="match status" value="1"/>
</dbReference>
<dbReference type="RefSeq" id="WP_005363759.1">
    <property type="nucleotide sequence ID" value="NZ_CH902599.1"/>
</dbReference>
<dbReference type="PANTHER" id="PTHR31609">
    <property type="entry name" value="YDJC DEACETYLASE FAMILY MEMBER"/>
    <property type="match status" value="1"/>
</dbReference>
<name>Q1ZN24_PHOAS</name>
<keyword evidence="4" id="KW-0460">Magnesium</keyword>
<evidence type="ECO:0000313" key="6">
    <source>
        <dbReference type="EMBL" id="EAS63514.1"/>
    </source>
</evidence>
<dbReference type="GO" id="GO:0000272">
    <property type="term" value="P:polysaccharide catabolic process"/>
    <property type="evidence" value="ECO:0007669"/>
    <property type="project" value="InterPro"/>
</dbReference>
<dbReference type="AlphaFoldDB" id="Q1ZN24"/>
<evidence type="ECO:0000256" key="1">
    <source>
        <dbReference type="ARBA" id="ARBA00001946"/>
    </source>
</evidence>
<organism evidence="6 7">
    <name type="scientific">Photobacterium angustum (strain S14 / CCUG 15956)</name>
    <name type="common">Vibrio sp. (strain S14 / CCUG 15956)</name>
    <dbReference type="NCBI Taxonomy" id="314292"/>
    <lineage>
        <taxon>Bacteria</taxon>
        <taxon>Pseudomonadati</taxon>
        <taxon>Pseudomonadota</taxon>
        <taxon>Gammaproteobacteria</taxon>
        <taxon>Vibrionales</taxon>
        <taxon>Vibrionaceae</taxon>
        <taxon>Photobacterium</taxon>
    </lineage>
</organism>
<dbReference type="HOGENOM" id="CLU_064244_4_0_6"/>
<keyword evidence="2" id="KW-0479">Metal-binding</keyword>
<dbReference type="SUPFAM" id="SSF88713">
    <property type="entry name" value="Glycoside hydrolase/deacetylase"/>
    <property type="match status" value="1"/>
</dbReference>
<keyword evidence="3" id="KW-0378">Hydrolase</keyword>
<sequence length="253" mass="28265">MRLIVNIDDFGLTEKVNESVVECFKFGIVQSTTIMMNQPATDYAIALIKQGLVSNVGLHLTLTSGKPILDPQLVPDLVDQNGFFLKQDKVISSDQISINQAYSEFQAQYDKAIKAGITLTHIDSHHFAAVFPQYKKAFIKFANDIGLPVRRIDNEEPSKQGLNVSTTEAFSSRFFAEGATLENIQALILSFNSKFPYGTLELMSHTTLKGDKLLSSLSSYSDKRVDEFHILTSQTLKDCLEKNKIECISFNQI</sequence>
<keyword evidence="6" id="KW-0808">Transferase</keyword>
<keyword evidence="5" id="KW-0119">Carbohydrate metabolism</keyword>
<comment type="cofactor">
    <cofactor evidence="1">
        <name>Mg(2+)</name>
        <dbReference type="ChEBI" id="CHEBI:18420"/>
    </cofactor>
</comment>
<dbReference type="Gene3D" id="3.20.20.370">
    <property type="entry name" value="Glycoside hydrolase/deacetylase"/>
    <property type="match status" value="1"/>
</dbReference>
<dbReference type="eggNOG" id="COG3394">
    <property type="taxonomic scope" value="Bacteria"/>
</dbReference>
<dbReference type="CDD" id="cd10803">
    <property type="entry name" value="YdjC_EF3048_like"/>
    <property type="match status" value="1"/>
</dbReference>
<dbReference type="InterPro" id="IPR022948">
    <property type="entry name" value="COD_ChbG_bac"/>
</dbReference>
<protein>
    <submittedName>
        <fullName evidence="6">Cellobiose phosphotransferase system CelC</fullName>
    </submittedName>
</protein>
<evidence type="ECO:0000256" key="2">
    <source>
        <dbReference type="ARBA" id="ARBA00022723"/>
    </source>
</evidence>
<accession>Q1ZN24</accession>
<dbReference type="GO" id="GO:0019213">
    <property type="term" value="F:deacetylase activity"/>
    <property type="evidence" value="ECO:0007669"/>
    <property type="project" value="TreeGrafter"/>
</dbReference>
<dbReference type="InterPro" id="IPR011330">
    <property type="entry name" value="Glyco_hydro/deAcase_b/a-brl"/>
</dbReference>
<dbReference type="OrthoDB" id="9774177at2"/>
<dbReference type="GO" id="GO:0016740">
    <property type="term" value="F:transferase activity"/>
    <property type="evidence" value="ECO:0007669"/>
    <property type="project" value="UniProtKB-KW"/>
</dbReference>
<dbReference type="InterPro" id="IPR006879">
    <property type="entry name" value="YdjC-like"/>
</dbReference>
<evidence type="ECO:0000256" key="5">
    <source>
        <dbReference type="ARBA" id="ARBA00023277"/>
    </source>
</evidence>
<evidence type="ECO:0000256" key="4">
    <source>
        <dbReference type="ARBA" id="ARBA00022842"/>
    </source>
</evidence>
<evidence type="ECO:0000256" key="3">
    <source>
        <dbReference type="ARBA" id="ARBA00022801"/>
    </source>
</evidence>
<comment type="caution">
    <text evidence="6">The sequence shown here is derived from an EMBL/GenBank/DDBJ whole genome shotgun (WGS) entry which is preliminary data.</text>
</comment>
<dbReference type="Proteomes" id="UP000001603">
    <property type="component" value="Unassembled WGS sequence"/>
</dbReference>
<dbReference type="GO" id="GO:0016811">
    <property type="term" value="F:hydrolase activity, acting on carbon-nitrogen (but not peptide) bonds, in linear amides"/>
    <property type="evidence" value="ECO:0007669"/>
    <property type="project" value="InterPro"/>
</dbReference>
<dbReference type="GO" id="GO:0046872">
    <property type="term" value="F:metal ion binding"/>
    <property type="evidence" value="ECO:0007669"/>
    <property type="project" value="UniProtKB-KW"/>
</dbReference>
<dbReference type="PANTHER" id="PTHR31609:SF1">
    <property type="entry name" value="CARBOHYDRATE DEACETYLASE"/>
    <property type="match status" value="1"/>
</dbReference>
<reference evidence="6 7" key="1">
    <citation type="journal article" date="2009" name="Proc. Natl. Acad. Sci. U.S.A.">
        <title>The genomic basis of trophic strategy in marine bacteria.</title>
        <authorList>
            <person name="Lauro F.M."/>
            <person name="McDougald D."/>
            <person name="Thomas T."/>
            <person name="Williams T.J."/>
            <person name="Egan S."/>
            <person name="Rice S."/>
            <person name="DeMaere M.Z."/>
            <person name="Ting L."/>
            <person name="Ertan H."/>
            <person name="Johnson J."/>
            <person name="Ferriera S."/>
            <person name="Lapidus A."/>
            <person name="Anderson I."/>
            <person name="Kyrpides N."/>
            <person name="Munk A.C."/>
            <person name="Detter C."/>
            <person name="Han C.S."/>
            <person name="Brown M.V."/>
            <person name="Robb F.T."/>
            <person name="Kjelleberg S."/>
            <person name="Cavicchioli R."/>
        </authorList>
    </citation>
    <scope>NUCLEOTIDE SEQUENCE [LARGE SCALE GENOMIC DNA]</scope>
    <source>
        <strain evidence="6 7">S14</strain>
    </source>
</reference>
<dbReference type="EMBL" id="AAOJ01000006">
    <property type="protein sequence ID" value="EAS63514.1"/>
    <property type="molecule type" value="Genomic_DNA"/>
</dbReference>
<gene>
    <name evidence="6" type="ORF">VAS14_08580</name>
</gene>
<evidence type="ECO:0000313" key="7">
    <source>
        <dbReference type="Proteomes" id="UP000001603"/>
    </source>
</evidence>